<evidence type="ECO:0000313" key="3">
    <source>
        <dbReference type="EMBL" id="KON32326.1"/>
    </source>
</evidence>
<dbReference type="EMBL" id="LFWV01000004">
    <property type="protein sequence ID" value="KON32326.1"/>
    <property type="molecule type" value="Genomic_DNA"/>
</dbReference>
<comment type="caution">
    <text evidence="3">The sequence shown here is derived from an EMBL/GenBank/DDBJ whole genome shotgun (WGS) entry which is preliminary data.</text>
</comment>
<dbReference type="InterPro" id="IPR036526">
    <property type="entry name" value="C-N_Hydrolase_sf"/>
</dbReference>
<dbReference type="CDD" id="cd07197">
    <property type="entry name" value="nitrilase"/>
    <property type="match status" value="1"/>
</dbReference>
<dbReference type="InterPro" id="IPR050345">
    <property type="entry name" value="Aliph_Amidase/BUP"/>
</dbReference>
<name>A0A0M0BVW8_9ARCH</name>
<dbReference type="Proteomes" id="UP000054016">
    <property type="component" value="Unassembled WGS sequence"/>
</dbReference>
<proteinExistence type="predicted"/>
<dbReference type="SUPFAM" id="SSF56317">
    <property type="entry name" value="Carbon-nitrogen hydrolase"/>
    <property type="match status" value="1"/>
</dbReference>
<keyword evidence="1" id="KW-0378">Hydrolase</keyword>
<evidence type="ECO:0000256" key="1">
    <source>
        <dbReference type="ARBA" id="ARBA00022801"/>
    </source>
</evidence>
<feature type="domain" description="CN hydrolase" evidence="2">
    <location>
        <begin position="5"/>
        <end position="246"/>
    </location>
</feature>
<accession>A0A0M0BVW8</accession>
<dbReference type="GO" id="GO:0016811">
    <property type="term" value="F:hydrolase activity, acting on carbon-nitrogen (but not peptide) bonds, in linear amides"/>
    <property type="evidence" value="ECO:0007669"/>
    <property type="project" value="UniProtKB-ARBA"/>
</dbReference>
<organism evidence="3 4">
    <name type="scientific">miscellaneous Crenarchaeota group-1 archaeon SG8-32-3</name>
    <dbReference type="NCBI Taxonomy" id="1685125"/>
    <lineage>
        <taxon>Archaea</taxon>
        <taxon>Candidatus Bathyarchaeota</taxon>
        <taxon>MCG-1</taxon>
    </lineage>
</organism>
<reference evidence="4" key="1">
    <citation type="submission" date="2015-06" db="EMBL/GenBank/DDBJ databases">
        <title>New insights into the roles of widespread benthic archaea in carbon and nitrogen cycling.</title>
        <authorList>
            <person name="Lazar C.S."/>
            <person name="Baker B.J."/>
            <person name="Seitz K.W."/>
            <person name="Hyde A.S."/>
            <person name="Dick G.J."/>
            <person name="Hinrichs K.-U."/>
            <person name="Teske A.P."/>
        </authorList>
    </citation>
    <scope>NUCLEOTIDE SEQUENCE [LARGE SCALE GENOMIC DNA]</scope>
</reference>
<evidence type="ECO:0000313" key="4">
    <source>
        <dbReference type="Proteomes" id="UP000054016"/>
    </source>
</evidence>
<sequence length="277" mass="31368">MKKKISLALAQISCKRENKRANLCKIEEFTMKAKEQGADLVIFPELSLTGYVLHDQVYELAEVIPGSSTERVEGLAKKTGMHIIFGMPELSEKTEATIFNTAVFIGPRGFIGKFRKMYLPTHSVFEEKRYFRPGYQTAVFNTTIGNIGLFICYDIFFPEVCRLTRLKGAELMVCISASPAVRRGYFEILTAARALENTAFLAYVNLAGVEDGLQFWGGSRLVSPTGDLLAKAKYDEENLIICEVDYRDMRPAETFIPMLRDLRPELFDELKKQSEKL</sequence>
<dbReference type="InterPro" id="IPR003010">
    <property type="entry name" value="C-N_Hydrolase"/>
</dbReference>
<dbReference type="PANTHER" id="PTHR43674">
    <property type="entry name" value="NITRILASE C965.09-RELATED"/>
    <property type="match status" value="1"/>
</dbReference>
<dbReference type="Pfam" id="PF00795">
    <property type="entry name" value="CN_hydrolase"/>
    <property type="match status" value="1"/>
</dbReference>
<dbReference type="PANTHER" id="PTHR43674:SF2">
    <property type="entry name" value="BETA-UREIDOPROPIONASE"/>
    <property type="match status" value="1"/>
</dbReference>
<dbReference type="AlphaFoldDB" id="A0A0M0BVW8"/>
<dbReference type="PROSITE" id="PS01227">
    <property type="entry name" value="UPF0012"/>
    <property type="match status" value="1"/>
</dbReference>
<dbReference type="PROSITE" id="PS50263">
    <property type="entry name" value="CN_HYDROLASE"/>
    <property type="match status" value="1"/>
</dbReference>
<evidence type="ECO:0000259" key="2">
    <source>
        <dbReference type="PROSITE" id="PS50263"/>
    </source>
</evidence>
<protein>
    <recommendedName>
        <fullName evidence="2">CN hydrolase domain-containing protein</fullName>
    </recommendedName>
</protein>
<dbReference type="Gene3D" id="3.60.110.10">
    <property type="entry name" value="Carbon-nitrogen hydrolase"/>
    <property type="match status" value="1"/>
</dbReference>
<dbReference type="InterPro" id="IPR001110">
    <property type="entry name" value="UPF0012_CS"/>
</dbReference>
<gene>
    <name evidence="3" type="ORF">AC478_00460</name>
</gene>